<dbReference type="EMBL" id="JAATLJ010000002">
    <property type="protein sequence ID" value="NIZ41304.1"/>
    <property type="molecule type" value="Genomic_DNA"/>
</dbReference>
<dbReference type="Proteomes" id="UP000711995">
    <property type="component" value="Unassembled WGS sequence"/>
</dbReference>
<reference evidence="1 2" key="1">
    <citation type="submission" date="2020-03" db="EMBL/GenBank/DDBJ databases">
        <title>Spirochaetal bacteria isolated from arthropods constitute a novel genus Entomospira genus novum within the order Spirochaetales.</title>
        <authorList>
            <person name="Grana-Miraglia L."/>
            <person name="Sikutova S."/>
            <person name="Fingerle V."/>
            <person name="Sing A."/>
            <person name="Castillo-Ramirez S."/>
            <person name="Margos G."/>
            <person name="Rudolf I."/>
        </authorList>
    </citation>
    <scope>NUCLEOTIDE SEQUENCE [LARGE SCALE GENOMIC DNA]</scope>
    <source>
        <strain evidence="1 2">BR193</strain>
    </source>
</reference>
<accession>A0A968GE09</accession>
<sequence length="336" mass="37695">MSARDIIISYLENKNITKIDEIGTNTINSIKPVSNDILNIIAKRTYAAEKEKLTSVNEQAKEALASLEPAAAPTPDRSGLIPKLFNKLAKTLFTGEAPTVDKADLKAIDITNNLEAGLYKINDNLKTDEKELFKFNTVINKAIGDLQKINDEVRAIINEDLSATTNPETWSALVEKNADLTTQIGVFKTITMSIENQLKINKNLQRTTHKSIHQILPIWRSVVANSLSGQSLNSVAECAKQTNDALDMFLEKSVMQQQELTNTVRELEHSKQELPKKIVSYLDMLNEIQHEIEDIYVQAEKDRITNTKMLQDKMDFLSAQTIDVAAEDVKEENLLL</sequence>
<dbReference type="RefSeq" id="WP_167700922.1">
    <property type="nucleotide sequence ID" value="NZ_CP118175.1"/>
</dbReference>
<evidence type="ECO:0000313" key="1">
    <source>
        <dbReference type="EMBL" id="NIZ41304.1"/>
    </source>
</evidence>
<evidence type="ECO:0000313" key="2">
    <source>
        <dbReference type="Proteomes" id="UP000711995"/>
    </source>
</evidence>
<keyword evidence="2" id="KW-1185">Reference proteome</keyword>
<dbReference type="AlphaFoldDB" id="A0A968GE09"/>
<comment type="caution">
    <text evidence="1">The sequence shown here is derived from an EMBL/GenBank/DDBJ whole genome shotgun (WGS) entry which is preliminary data.</text>
</comment>
<protein>
    <recommendedName>
        <fullName evidence="3">Toxic anion resistance protein</fullName>
    </recommendedName>
</protein>
<evidence type="ECO:0008006" key="3">
    <source>
        <dbReference type="Google" id="ProtNLM"/>
    </source>
</evidence>
<organism evidence="1 2">
    <name type="scientific">Entomospira entomophila</name>
    <dbReference type="NCBI Taxonomy" id="2719988"/>
    <lineage>
        <taxon>Bacteria</taxon>
        <taxon>Pseudomonadati</taxon>
        <taxon>Spirochaetota</taxon>
        <taxon>Spirochaetia</taxon>
        <taxon>Spirochaetales</taxon>
        <taxon>Spirochaetaceae</taxon>
        <taxon>Entomospira</taxon>
    </lineage>
</organism>
<gene>
    <name evidence="1" type="ORF">HCT14_07280</name>
</gene>
<name>A0A968GE09_9SPIO</name>
<proteinExistence type="predicted"/>